<feature type="domain" description="Fatty acyl-CoA reductase C-terminal" evidence="11">
    <location>
        <begin position="393"/>
        <end position="485"/>
    </location>
</feature>
<dbReference type="PANTHER" id="PTHR11011">
    <property type="entry name" value="MALE STERILITY PROTEIN 2-RELATED"/>
    <property type="match status" value="1"/>
</dbReference>
<dbReference type="InterPro" id="IPR026055">
    <property type="entry name" value="FAR"/>
</dbReference>
<dbReference type="CDD" id="cd09071">
    <property type="entry name" value="FAR_C"/>
    <property type="match status" value="1"/>
</dbReference>
<dbReference type="EMBL" id="OZ034826">
    <property type="protein sequence ID" value="CAL1682396.1"/>
    <property type="molecule type" value="Genomic_DNA"/>
</dbReference>
<keyword evidence="7 10" id="KW-0443">Lipid metabolism</keyword>
<keyword evidence="14" id="KW-1185">Reference proteome</keyword>
<evidence type="ECO:0000256" key="2">
    <source>
        <dbReference type="ARBA" id="ARBA00005928"/>
    </source>
</evidence>
<dbReference type="GO" id="GO:0102965">
    <property type="term" value="F:alcohol-forming long-chain fatty acyl-CoA reductase activity"/>
    <property type="evidence" value="ECO:0007669"/>
    <property type="project" value="UniProtKB-EC"/>
</dbReference>
<organism evidence="13 14">
    <name type="scientific">Lasius platythorax</name>
    <dbReference type="NCBI Taxonomy" id="488582"/>
    <lineage>
        <taxon>Eukaryota</taxon>
        <taxon>Metazoa</taxon>
        <taxon>Ecdysozoa</taxon>
        <taxon>Arthropoda</taxon>
        <taxon>Hexapoda</taxon>
        <taxon>Insecta</taxon>
        <taxon>Pterygota</taxon>
        <taxon>Neoptera</taxon>
        <taxon>Endopterygota</taxon>
        <taxon>Hymenoptera</taxon>
        <taxon>Apocrita</taxon>
        <taxon>Aculeata</taxon>
        <taxon>Formicoidea</taxon>
        <taxon>Formicidae</taxon>
        <taxon>Formicinae</taxon>
        <taxon>Lasius</taxon>
        <taxon>Lasius</taxon>
    </lineage>
</organism>
<dbReference type="InterPro" id="IPR036291">
    <property type="entry name" value="NAD(P)-bd_dom_sf"/>
</dbReference>
<evidence type="ECO:0000256" key="1">
    <source>
        <dbReference type="ARBA" id="ARBA00004141"/>
    </source>
</evidence>
<keyword evidence="3 10" id="KW-0444">Lipid biosynthesis</keyword>
<evidence type="ECO:0000259" key="12">
    <source>
        <dbReference type="Pfam" id="PF07993"/>
    </source>
</evidence>
<gene>
    <name evidence="13" type="ORF">LPLAT_LOCUS8220</name>
</gene>
<comment type="catalytic activity">
    <reaction evidence="9 10">
        <text>a long-chain fatty acyl-CoA + 2 NADPH + 2 H(+) = a long-chain primary fatty alcohol + 2 NADP(+) + CoA</text>
        <dbReference type="Rhea" id="RHEA:52716"/>
        <dbReference type="ChEBI" id="CHEBI:15378"/>
        <dbReference type="ChEBI" id="CHEBI:57287"/>
        <dbReference type="ChEBI" id="CHEBI:57783"/>
        <dbReference type="ChEBI" id="CHEBI:58349"/>
        <dbReference type="ChEBI" id="CHEBI:77396"/>
        <dbReference type="ChEBI" id="CHEBI:83139"/>
        <dbReference type="EC" id="1.2.1.84"/>
    </reaction>
</comment>
<keyword evidence="8 10" id="KW-0472">Membrane</keyword>
<feature type="transmembrane region" description="Helical" evidence="10">
    <location>
        <begin position="30"/>
        <end position="50"/>
    </location>
</feature>
<comment type="subcellular location">
    <subcellularLocation>
        <location evidence="1">Membrane</location>
        <topology evidence="1">Multi-pass membrane protein</topology>
    </subcellularLocation>
</comment>
<proteinExistence type="inferred from homology"/>
<evidence type="ECO:0000256" key="5">
    <source>
        <dbReference type="ARBA" id="ARBA00022857"/>
    </source>
</evidence>
<evidence type="ECO:0000256" key="10">
    <source>
        <dbReference type="RuleBase" id="RU363097"/>
    </source>
</evidence>
<evidence type="ECO:0000256" key="7">
    <source>
        <dbReference type="ARBA" id="ARBA00023098"/>
    </source>
</evidence>
<dbReference type="EC" id="1.2.1.84" evidence="10"/>
<evidence type="ECO:0000259" key="11">
    <source>
        <dbReference type="Pfam" id="PF03015"/>
    </source>
</evidence>
<keyword evidence="10" id="KW-0560">Oxidoreductase</keyword>
<dbReference type="GO" id="GO:0080019">
    <property type="term" value="F:alcohol-forming very long-chain fatty acyl-CoA reductase activity"/>
    <property type="evidence" value="ECO:0007669"/>
    <property type="project" value="InterPro"/>
</dbReference>
<dbReference type="Proteomes" id="UP001497644">
    <property type="component" value="Chromosome 3"/>
</dbReference>
<comment type="similarity">
    <text evidence="2 10">Belongs to the fatty acyl-CoA reductase family.</text>
</comment>
<keyword evidence="6 10" id="KW-1133">Transmembrane helix</keyword>
<accession>A0AAV2NRH6</accession>
<dbReference type="GO" id="GO:0016020">
    <property type="term" value="C:membrane"/>
    <property type="evidence" value="ECO:0007669"/>
    <property type="project" value="UniProtKB-SubCell"/>
</dbReference>
<comment type="function">
    <text evidence="10">Catalyzes the reduction of fatty acyl-CoA to fatty alcohols.</text>
</comment>
<dbReference type="GO" id="GO:0005777">
    <property type="term" value="C:peroxisome"/>
    <property type="evidence" value="ECO:0007669"/>
    <property type="project" value="TreeGrafter"/>
</dbReference>
<dbReference type="PANTHER" id="PTHR11011:SF60">
    <property type="entry name" value="FATTY ACYL-COA REDUCTASE-RELATED"/>
    <property type="match status" value="1"/>
</dbReference>
<dbReference type="AlphaFoldDB" id="A0AAV2NRH6"/>
<sequence length="530" mass="61157">MAQRKTYIEEMLDMSDFPDTSNYKSEIPKFFAGCNVLITGASGFLGILLIEKLLRCCPDIEKMYVLMRAKKEKSPEQRFKEHFDSPVYDKLKEEQPNFSTKVIMIEADISKLDLGLSSENRKRILDTNIIFHGAATVRFNESIRHAVNINVRGTKQFLLLAKEMPDFKAFIYISTAFSHCIYQFIEEKFYPPPIETDKILTLLDILDDEQIEKLSPALIGKWPNSYAYTKAIAEDAVRQYSTGIPACIVRPSIIISTAKEPIPGWINNVYGAAGVVMGAAIGLLRTLHCPPENIAEVVPADYVISHLIVASWDIAKRKNALLSIENANPERPETERVPIYNYVSICQNPITWGRFLNLNKIYGMQVVSTHVIWYYMLVLNRYKFMHDVCVIFLHKIPAVVVDILLFLSGRKPMLRETYKKINKFNSAISYFSSQQWRFCNDTVIKLWERMNPADREIFNFNIDNLDWESYLKHMIPGMRVYLVNDPMETLEEGRAKYRKLKIAHYTLITVLSILLIWGILSLFIRILSLF</sequence>
<keyword evidence="5 10" id="KW-0521">NADP</keyword>
<dbReference type="InterPro" id="IPR033640">
    <property type="entry name" value="FAR_C"/>
</dbReference>
<dbReference type="GO" id="GO:0035336">
    <property type="term" value="P:long-chain fatty-acyl-CoA metabolic process"/>
    <property type="evidence" value="ECO:0007669"/>
    <property type="project" value="TreeGrafter"/>
</dbReference>
<feature type="domain" description="Thioester reductase (TE)" evidence="12">
    <location>
        <begin position="38"/>
        <end position="305"/>
    </location>
</feature>
<feature type="transmembrane region" description="Helical" evidence="10">
    <location>
        <begin position="384"/>
        <end position="407"/>
    </location>
</feature>
<evidence type="ECO:0000256" key="4">
    <source>
        <dbReference type="ARBA" id="ARBA00022692"/>
    </source>
</evidence>
<feature type="transmembrane region" description="Helical" evidence="10">
    <location>
        <begin position="502"/>
        <end position="527"/>
    </location>
</feature>
<reference evidence="13" key="1">
    <citation type="submission" date="2024-04" db="EMBL/GenBank/DDBJ databases">
        <authorList>
            <consortium name="Molecular Ecology Group"/>
        </authorList>
    </citation>
    <scope>NUCLEOTIDE SEQUENCE</scope>
</reference>
<evidence type="ECO:0000313" key="14">
    <source>
        <dbReference type="Proteomes" id="UP001497644"/>
    </source>
</evidence>
<dbReference type="SUPFAM" id="SSF51735">
    <property type="entry name" value="NAD(P)-binding Rossmann-fold domains"/>
    <property type="match status" value="1"/>
</dbReference>
<evidence type="ECO:0000256" key="6">
    <source>
        <dbReference type="ARBA" id="ARBA00022989"/>
    </source>
</evidence>
<dbReference type="Gene3D" id="3.40.50.720">
    <property type="entry name" value="NAD(P)-binding Rossmann-like Domain"/>
    <property type="match status" value="1"/>
</dbReference>
<dbReference type="InterPro" id="IPR013120">
    <property type="entry name" value="FAR_NAD-bd"/>
</dbReference>
<name>A0AAV2NRH6_9HYME</name>
<dbReference type="CDD" id="cd05236">
    <property type="entry name" value="FAR-N_SDR_e"/>
    <property type="match status" value="1"/>
</dbReference>
<keyword evidence="4 10" id="KW-0812">Transmembrane</keyword>
<evidence type="ECO:0000313" key="13">
    <source>
        <dbReference type="EMBL" id="CAL1682396.1"/>
    </source>
</evidence>
<protein>
    <recommendedName>
        <fullName evidence="10">Fatty acyl-CoA reductase</fullName>
        <ecNumber evidence="10">1.2.1.84</ecNumber>
    </recommendedName>
</protein>
<dbReference type="Pfam" id="PF07993">
    <property type="entry name" value="NAD_binding_4"/>
    <property type="match status" value="1"/>
</dbReference>
<dbReference type="FunFam" id="3.40.50.720:FF:000143">
    <property type="entry name" value="Fatty acyl-CoA reductase"/>
    <property type="match status" value="1"/>
</dbReference>
<dbReference type="Pfam" id="PF03015">
    <property type="entry name" value="Sterile"/>
    <property type="match status" value="1"/>
</dbReference>
<evidence type="ECO:0000256" key="3">
    <source>
        <dbReference type="ARBA" id="ARBA00022516"/>
    </source>
</evidence>
<evidence type="ECO:0000256" key="9">
    <source>
        <dbReference type="ARBA" id="ARBA00052530"/>
    </source>
</evidence>
<evidence type="ECO:0000256" key="8">
    <source>
        <dbReference type="ARBA" id="ARBA00023136"/>
    </source>
</evidence>